<dbReference type="InterPro" id="IPR019449">
    <property type="entry name" value="FMP27_WPPW_RBG"/>
</dbReference>
<feature type="domain" description="FMP27 WPPW motif-containing RBG unit" evidence="4">
    <location>
        <begin position="1653"/>
        <end position="2182"/>
    </location>
</feature>
<feature type="region of interest" description="Disordered" evidence="1">
    <location>
        <begin position="1059"/>
        <end position="1106"/>
    </location>
</feature>
<feature type="compositionally biased region" description="Basic and acidic residues" evidence="1">
    <location>
        <begin position="1894"/>
        <end position="1905"/>
    </location>
</feature>
<dbReference type="STRING" id="105351.A0A401L7R5"/>
<feature type="domain" description="FMP27 SW motif-containing RBG unit" evidence="3">
    <location>
        <begin position="1128"/>
        <end position="1230"/>
    </location>
</feature>
<feature type="region of interest" description="Disordered" evidence="1">
    <location>
        <begin position="1894"/>
        <end position="1931"/>
    </location>
</feature>
<dbReference type="InterPro" id="IPR019415">
    <property type="entry name" value="FMP27_SW_RBG"/>
</dbReference>
<dbReference type="Pfam" id="PF10344">
    <property type="entry name" value="Hobbit"/>
    <property type="match status" value="1"/>
</dbReference>
<feature type="compositionally biased region" description="Basic and acidic residues" evidence="1">
    <location>
        <begin position="111"/>
        <end position="125"/>
    </location>
</feature>
<feature type="compositionally biased region" description="Polar residues" evidence="1">
    <location>
        <begin position="1911"/>
        <end position="1923"/>
    </location>
</feature>
<dbReference type="EMBL" id="BDHI01000029">
    <property type="protein sequence ID" value="GCB27510.1"/>
    <property type="molecule type" value="Genomic_DNA"/>
</dbReference>
<feature type="region of interest" description="Disordered" evidence="1">
    <location>
        <begin position="2003"/>
        <end position="2028"/>
    </location>
</feature>
<reference evidence="5 6" key="1">
    <citation type="submission" date="2016-09" db="EMBL/GenBank/DDBJ databases">
        <title>Aspergillus awamori IFM 58123T.</title>
        <authorList>
            <person name="Kusuya Y."/>
            <person name="Shimizu M."/>
            <person name="Takahashi H."/>
            <person name="Yaguchi T."/>
        </authorList>
    </citation>
    <scope>NUCLEOTIDE SEQUENCE [LARGE SCALE GENOMIC DNA]</scope>
    <source>
        <strain evidence="5 6">IFM 58123</strain>
    </source>
</reference>
<protein>
    <submittedName>
        <fullName evidence="5">UPF0648 protein C3H5.09c</fullName>
    </submittedName>
</protein>
<keyword evidence="6" id="KW-1185">Reference proteome</keyword>
<evidence type="ECO:0000259" key="4">
    <source>
        <dbReference type="SMART" id="SM01216"/>
    </source>
</evidence>
<evidence type="ECO:0000259" key="2">
    <source>
        <dbReference type="SMART" id="SM01214"/>
    </source>
</evidence>
<dbReference type="InterPro" id="IPR045167">
    <property type="entry name" value="Hobbit"/>
</dbReference>
<evidence type="ECO:0000256" key="1">
    <source>
        <dbReference type="SAM" id="MobiDB-lite"/>
    </source>
</evidence>
<feature type="compositionally biased region" description="Basic and acidic residues" evidence="1">
    <location>
        <begin position="2588"/>
        <end position="2597"/>
    </location>
</feature>
<evidence type="ECO:0000259" key="3">
    <source>
        <dbReference type="SMART" id="SM01215"/>
    </source>
</evidence>
<name>A0A401L7R5_ASPAW</name>
<accession>A0A401L7R5</accession>
<feature type="compositionally biased region" description="Basic and acidic residues" evidence="1">
    <location>
        <begin position="1074"/>
        <end position="1106"/>
    </location>
</feature>
<feature type="compositionally biased region" description="Basic and acidic residues" evidence="1">
    <location>
        <begin position="2050"/>
        <end position="2060"/>
    </location>
</feature>
<dbReference type="SMART" id="SM01216">
    <property type="entry name" value="Fmp27_WPPW"/>
    <property type="match status" value="1"/>
</dbReference>
<comment type="caution">
    <text evidence="5">The sequence shown here is derived from an EMBL/GenBank/DDBJ whole genome shotgun (WGS) entry which is preliminary data.</text>
</comment>
<feature type="compositionally biased region" description="Acidic residues" evidence="1">
    <location>
        <begin position="2523"/>
        <end position="2532"/>
    </location>
</feature>
<gene>
    <name evidence="5" type="ORF">AAWM_10395</name>
</gene>
<dbReference type="SMART" id="SM01215">
    <property type="entry name" value="Fmp27_SW"/>
    <property type="match status" value="1"/>
</dbReference>
<feature type="region of interest" description="Disordered" evidence="1">
    <location>
        <begin position="2050"/>
        <end position="2073"/>
    </location>
</feature>
<feature type="compositionally biased region" description="Polar residues" evidence="1">
    <location>
        <begin position="2781"/>
        <end position="2816"/>
    </location>
</feature>
<feature type="compositionally biased region" description="Basic residues" evidence="1">
    <location>
        <begin position="1061"/>
        <end position="1073"/>
    </location>
</feature>
<dbReference type="SMART" id="SM01214">
    <property type="entry name" value="Fmp27_GFWDK"/>
    <property type="match status" value="1"/>
</dbReference>
<dbReference type="PANTHER" id="PTHR15678:SF6">
    <property type="entry name" value="BRIDGE-LIKE LIPID TRANSFER PROTEIN FAMILY MEMBER 2"/>
    <property type="match status" value="1"/>
</dbReference>
<evidence type="ECO:0000313" key="5">
    <source>
        <dbReference type="EMBL" id="GCB27510.1"/>
    </source>
</evidence>
<dbReference type="Proteomes" id="UP000286921">
    <property type="component" value="Unassembled WGS sequence"/>
</dbReference>
<dbReference type="PANTHER" id="PTHR15678">
    <property type="entry name" value="ANTIGEN MLAA-22-RELATED"/>
    <property type="match status" value="1"/>
</dbReference>
<feature type="compositionally biased region" description="Polar residues" evidence="1">
    <location>
        <begin position="2620"/>
        <end position="2631"/>
    </location>
</feature>
<feature type="region of interest" description="Disordered" evidence="1">
    <location>
        <begin position="93"/>
        <end position="133"/>
    </location>
</feature>
<dbReference type="InterPro" id="IPR019441">
    <property type="entry name" value="FMP27/BLTP2/Hobbit_GFWDK_RBG"/>
</dbReference>
<feature type="region of interest" description="Disordered" evidence="1">
    <location>
        <begin position="2516"/>
        <end position="2550"/>
    </location>
</feature>
<feature type="region of interest" description="Disordered" evidence="1">
    <location>
        <begin position="2781"/>
        <end position="2838"/>
    </location>
</feature>
<organism evidence="5 6">
    <name type="scientific">Aspergillus awamori</name>
    <name type="common">Black koji mold</name>
    <dbReference type="NCBI Taxonomy" id="105351"/>
    <lineage>
        <taxon>Eukaryota</taxon>
        <taxon>Fungi</taxon>
        <taxon>Dikarya</taxon>
        <taxon>Ascomycota</taxon>
        <taxon>Pezizomycotina</taxon>
        <taxon>Eurotiomycetes</taxon>
        <taxon>Eurotiomycetidae</taxon>
        <taxon>Eurotiales</taxon>
        <taxon>Aspergillaceae</taxon>
        <taxon>Aspergillus</taxon>
    </lineage>
</organism>
<proteinExistence type="predicted"/>
<sequence length="3077" mass="350028">MTLFSPTTVLVGFLLLYLSSFLIFAIVRIATGISIQRIGYFSLRRIAYVPRDGVQIELRGLGLSLHPPSFAQPTWLSIRLTELKLTLDPSALAKGKKSTTKPDASVSQPPLEKESSTEPDNREDSSSIPKRSKTWRKLTHMKEQVKRLHRQIHWLKLVDVVAVNTTINLVEAGQIQVGSLSLGVDTRRKMVDRGKLFFRRKSQGPDEHRPAEWVMNVQNVLLGIDGAEPTEVLDNVRVNIHGLLHKDLEGLRDASIAFKIGRMHIPYDDVMTLMQRVKQSRQSSVEPTNIETDDEVSFSDFVEELDQPGSRDDTIVQAVADSKEFAGSILRGIQGIQVALSFFRLTRAFEPPSSKQNPVYLNVVSHELGVDLHRMDQKSPAHRMYFQRDDVAHQALLAAISLSVTLDDCSGETENILYIPMATTTIKTTLPSKTISSFDDHNPEERNTNILFANLVVTSPSLDLEPKQVSRLLGLTQAKKASPRGKKRDNHRLISRLLPKASIKVSVHEPVVRFVLPISKPSDTPDDDYNLLISSISSISLDIESSHSSEGGVHYSLSSIYRVASHQLYYQTPSGVKHNLLTTESLEFKVLLSASPEVRVIASGSLNTCSAHMVNDEVNRGIHQVLEQFRAQTRHRRKASMSFEERKPSVLRRIPPWLLRCQFEATGLSLEIAGVDTSVSEVSRGVSFQLQSWTADYRAQKSEPTTVSFARRRTPSHSYIGDESSFRFPPTSPPRQKQVGATDGRRLALHVRGFEGFVIESEDYLEAEPFFSLPRFEVALSTMSDRLGPISNVNSVFKGVYLQYSLYRYYCLGVAMSVVQDAFMRKSPDMPETPMSPVQKEFAYPPSPRPSARGELMTFDVRATVIQLKTFMPADPPMLVQIYGLTAGSHRLSSPFVKAHLIRLHAEAPKLKGVWARIISMNNVRLDLRKMKLKHGTNLVEQRSIDVWADFIRLGVPHHMVMHRIFDNVINTSKALKQLHERFKGHSSEFGSVREPEEPKKIPRVSLRSKALLFELEDDAFEWKLGCIYRTGLIEQRQRLAREEAFELKLQKIKESDQRRSSSRLRARSSHRTLRSERVSGETRRSKSADSKPRKSLQDDKRGRGKKFRYDTEGAACLSCEAKVSADNAWFRLQEHNSRSWKDKIDSALRFQGTSIKEVRNLFSGADEPPEDVQETETVLSIPNRPALLAALISDINLVIDKPFFPLEDYPKFLNTIGKGMPMSMKYALLVPMSIQLDMGEARVNLRDYPLDLLHIPALRPGQSPRLPSWSLRTNFVIAEEYRDYKSARQVKLELVPSTELPDGTTSPPFAIEVWRSVSPVKTYSDPTIEINTSLPTSISWGMSYQPVIQDMMKIIEGFTKTEIDPSDRVGFWDKIRLSFHSRINVAWKEDGDVHLRLKGSRDPYVVTGFGGGFVMCWRKDVRWEVHTSDDPKEFMSVRSGEYVLAIPDYSHEARYMAEATAQDLESTSTSSDLKNAAHFKKVVMKLSGDVKWAAGLVFERNVDEGQRSFEFKPHYEVVLQNPVHVDPAQRETYDAYRGFRSNHIHLSISVVAPESRNWSVDSVQPSASYNTVHLTPRFFTHFFNWWSLFSGVMSLPVRQGPLWPGITKTSKKFNRHLATVKYQLLFAPLFVAHIYKHKDREDYAEDVVTATGIKVRLDSLKLDVHQRREEVKTLAKGRLKQTKASAMRINQAELDLQSADFRAVSASIEGTNFDDIEQNKDDIISSFQQPVASVDLSRFTIPDQNLDWIDMDDFVELDWILPQESNPRTQILPLAFTPRFTYFRQTDHGEIAPDETGYSTFGDEPTHECVMSENNEPRRVQMELIRDRLAVVEAQTRDCSRTIGEQELRLAKEVDPDPALKSQHNDYLRQAETLNRRRTFLTAGLQRIERQLAREEKLPTERNPEAFVQDSASRMGTDSDSTNDGKEADMDGLYSTPDDDLASDFNNRFIIHNIQLKWNNSLRNIILRYIHQVSQRRGFVYYMSRRAVKFILDIVDEQNKNKQKHSKLFRTASRRPSDAGGLVDSEDDDSIEDRIEQLLSDAKRYVNAEEQEHHSDQRRHSAAKSDGFSENIAPEFTPQNSYHLRLIAPQIQLQSEKNQKSVLVVAAKGMQLQVVSIMDKERVSDDVSGLVQRRFSLCMDGAQFFVATQKSLMNHLQFYAGNKYGNPPGSAWPPWLNLEALFDFELNPFGFSRIIQKTSASLRYDKYNNLRLKYNEEVAKGQSDQQYSMQDTEPRMDHISVDFPHFRAICDSAEYYSMYIIILDLLLYNEPLEKVRNERLERIMLTSDFSDLRGAPEMVFKLQSRIRQLEEIKEHFQIHAKYLDKQGWEDRLVLEKDLTQCEDELFFLMKAITSSQRKIDPNMSKTQGVLRWNISASEVVWHLMKDQTEPLVEFQLRNAEYDRTDNSDGSNHNLVAVERLYGLNLLPDAIYPQIIVPYLDQARGLNGPDDCMIKVKWHMLEAVAGIPVLDDFEVSLFPLKVQLERELGQKVFEYMFPNVGSTAFENGGFSPFMIKNMKPLDDSSDSDEEESPTAHAHQDNSDLSTDDLQLKGPGAIELRLQPTLSLSEEARPKSHHRQLRGLAMTPLHKDTKDNNHIRPSTSGGLTKKRSVDSLRILSRQPTEKSVANTSGGSGNNEEKKKFALGRLPNKGKKETPDDLSQMMSRASNYMTLAHVKVHDVVLCLSYKGKGEHNIEDLHDFVFRLPVLEYRNKTWSNLDLALRLKKDVIKALISHAPAILGNKFSHHRPSKQQQKRYRELASSTQLVHYSDTAVNVSDNAHSMASADSNSEYSESQRSGKSGTGTSPLVRSNSLGSSMLHEPSGVIPDSRSASEVDVDARWEQSRRIVNPPTRPMTSGNAMPRSQTIKTWDEPEETWSTSLKAITAHMSTFHTQIISQDLMDETLPDDKAITVPVPAVDLTVENRFQALNVADISHFVVQLSDKRLDLIMQSCAGPNYDFDKPWPFWFFIGKTLSKAFLGNEDQLEWFNAVRVRDREFIAFANVGRANSLDSREMNHDLDEKGIRVVEVDFFKPVPGERLKAFWKPARGIIDQKVREWIEDKRSKAQNQEVNTASAV</sequence>
<feature type="region of interest" description="Disordered" evidence="1">
    <location>
        <begin position="2562"/>
        <end position="2660"/>
    </location>
</feature>
<feature type="domain" description="FMP27/BLTP2/Hobbit GFWDK motif-containing RBG unit" evidence="2">
    <location>
        <begin position="1248"/>
        <end position="1407"/>
    </location>
</feature>
<evidence type="ECO:0000313" key="6">
    <source>
        <dbReference type="Proteomes" id="UP000286921"/>
    </source>
</evidence>